<feature type="transmembrane region" description="Helical" evidence="2">
    <location>
        <begin position="99"/>
        <end position="118"/>
    </location>
</feature>
<name>A0A0G4FL68_9ALVE</name>
<feature type="compositionally biased region" description="Pro residues" evidence="1">
    <location>
        <begin position="391"/>
        <end position="400"/>
    </location>
</feature>
<feature type="region of interest" description="Disordered" evidence="1">
    <location>
        <begin position="379"/>
        <end position="528"/>
    </location>
</feature>
<evidence type="ECO:0000313" key="3">
    <source>
        <dbReference type="EMBL" id="CEM14726.1"/>
    </source>
</evidence>
<accession>A0A0G4FL68</accession>
<dbReference type="EMBL" id="CDMZ01000457">
    <property type="protein sequence ID" value="CEM14726.1"/>
    <property type="molecule type" value="Genomic_DNA"/>
</dbReference>
<evidence type="ECO:0000256" key="1">
    <source>
        <dbReference type="SAM" id="MobiDB-lite"/>
    </source>
</evidence>
<feature type="region of interest" description="Disordered" evidence="1">
    <location>
        <begin position="339"/>
        <end position="367"/>
    </location>
</feature>
<feature type="compositionally biased region" description="Basic and acidic residues" evidence="1">
    <location>
        <begin position="458"/>
        <end position="483"/>
    </location>
</feature>
<gene>
    <name evidence="3" type="ORF">Cvel_17588</name>
</gene>
<feature type="compositionally biased region" description="Basic and acidic residues" evidence="1">
    <location>
        <begin position="504"/>
        <end position="514"/>
    </location>
</feature>
<reference evidence="3" key="1">
    <citation type="submission" date="2014-11" db="EMBL/GenBank/DDBJ databases">
        <authorList>
            <person name="Otto D Thomas"/>
            <person name="Naeem Raeece"/>
        </authorList>
    </citation>
    <scope>NUCLEOTIDE SEQUENCE</scope>
</reference>
<dbReference type="AlphaFoldDB" id="A0A0G4FL68"/>
<keyword evidence="2" id="KW-1133">Transmembrane helix</keyword>
<keyword evidence="2" id="KW-0812">Transmembrane</keyword>
<dbReference type="PANTHER" id="PTHR12242:SF1">
    <property type="entry name" value="MYND-TYPE DOMAIN-CONTAINING PROTEIN"/>
    <property type="match status" value="1"/>
</dbReference>
<keyword evidence="2" id="KW-0472">Membrane</keyword>
<feature type="transmembrane region" description="Helical" evidence="2">
    <location>
        <begin position="254"/>
        <end position="275"/>
    </location>
</feature>
<feature type="compositionally biased region" description="Basic residues" evidence="1">
    <location>
        <begin position="403"/>
        <end position="425"/>
    </location>
</feature>
<sequence length="528" mass="58531">MVQPSDTLALPLERGSSEQLRHSTVSADLLSHGRGSLEEFDGRQQQKRCSCCRCLFPPDVHHHSKCPSAFAYRYVPWVLTIGEYQCSEIRRIATTRTSAFVALVLRLAFSVYALHLAFIAPGPRDRGWFARLAFFTNWGWALVIFHAWMAAVINARHLVLKTKGEDHWNRHSSKPSPFWAYWHTAGVVVFQLALVAEVCIVILYWTLLWPMVARRMGDWTQELIQNLQVHGVGLIYTIYEFFENRLPMYKRHAAISIALGILYVTVNFAVTVDWGTPVYPVLTWEDWQSGVVVLMAAVLMTSVHLLTAYLRQALFDWPIHAESHRGLDSALALSMSLEQGGHGAREREGGSIVPHRSSFSSAAENRNRGEEHLLVALPRHPSGNATTGPSLSPPLPPPESPQHKKSHHHHHHHTHQHRHYSRSHPSRSSTAATPAELDTSAVSAASGLGSPSPSPWVEKGKENSAARSGEERGERYGQQKTQEEGGAVPVVPVSSSGPPPAHSGVEKASLENRRGVPPRVAGEGSRPS</sequence>
<evidence type="ECO:0000256" key="2">
    <source>
        <dbReference type="SAM" id="Phobius"/>
    </source>
</evidence>
<feature type="transmembrane region" description="Helical" evidence="2">
    <location>
        <begin position="180"/>
        <end position="205"/>
    </location>
</feature>
<feature type="transmembrane region" description="Helical" evidence="2">
    <location>
        <begin position="287"/>
        <end position="310"/>
    </location>
</feature>
<protein>
    <submittedName>
        <fullName evidence="3">Uncharacterized protein</fullName>
    </submittedName>
</protein>
<proteinExistence type="predicted"/>
<feature type="transmembrane region" description="Helical" evidence="2">
    <location>
        <begin position="138"/>
        <end position="159"/>
    </location>
</feature>
<dbReference type="VEuPathDB" id="CryptoDB:Cvel_17588"/>
<dbReference type="PANTHER" id="PTHR12242">
    <property type="entry name" value="OS02G0130600 PROTEIN-RELATED"/>
    <property type="match status" value="1"/>
</dbReference>
<feature type="compositionally biased region" description="Low complexity" evidence="1">
    <location>
        <begin position="426"/>
        <end position="451"/>
    </location>
</feature>
<organism evidence="3">
    <name type="scientific">Chromera velia CCMP2878</name>
    <dbReference type="NCBI Taxonomy" id="1169474"/>
    <lineage>
        <taxon>Eukaryota</taxon>
        <taxon>Sar</taxon>
        <taxon>Alveolata</taxon>
        <taxon>Colpodellida</taxon>
        <taxon>Chromeraceae</taxon>
        <taxon>Chromera</taxon>
    </lineage>
</organism>
<feature type="compositionally biased region" description="Low complexity" evidence="1">
    <location>
        <begin position="485"/>
        <end position="496"/>
    </location>
</feature>
<dbReference type="GO" id="GO:0016020">
    <property type="term" value="C:membrane"/>
    <property type="evidence" value="ECO:0007669"/>
    <property type="project" value="TreeGrafter"/>
</dbReference>